<dbReference type="Proteomes" id="UP000192596">
    <property type="component" value="Unassembled WGS sequence"/>
</dbReference>
<keyword evidence="3" id="KW-1185">Reference proteome</keyword>
<protein>
    <submittedName>
        <fullName evidence="2">Uncharacterized protein</fullName>
    </submittedName>
</protein>
<organism evidence="2 3">
    <name type="scientific">Cryoendolithus antarcticus</name>
    <dbReference type="NCBI Taxonomy" id="1507870"/>
    <lineage>
        <taxon>Eukaryota</taxon>
        <taxon>Fungi</taxon>
        <taxon>Dikarya</taxon>
        <taxon>Ascomycota</taxon>
        <taxon>Pezizomycotina</taxon>
        <taxon>Dothideomycetes</taxon>
        <taxon>Dothideomycetidae</taxon>
        <taxon>Cladosporiales</taxon>
        <taxon>Cladosporiaceae</taxon>
        <taxon>Cryoendolithus</taxon>
    </lineage>
</organism>
<evidence type="ECO:0000313" key="3">
    <source>
        <dbReference type="Proteomes" id="UP000192596"/>
    </source>
</evidence>
<evidence type="ECO:0000313" key="2">
    <source>
        <dbReference type="EMBL" id="OQN98191.1"/>
    </source>
</evidence>
<keyword evidence="1" id="KW-0175">Coiled coil</keyword>
<gene>
    <name evidence="2" type="ORF">B0A48_15467</name>
</gene>
<dbReference type="OrthoDB" id="3886977at2759"/>
<name>A0A1V8SH82_9PEZI</name>
<dbReference type="InParanoid" id="A0A1V8SH82"/>
<accession>A0A1V8SH82</accession>
<reference evidence="3" key="1">
    <citation type="submission" date="2017-03" db="EMBL/GenBank/DDBJ databases">
        <title>Genomes of endolithic fungi from Antarctica.</title>
        <authorList>
            <person name="Coleine C."/>
            <person name="Masonjones S."/>
            <person name="Stajich J.E."/>
        </authorList>
    </citation>
    <scope>NUCLEOTIDE SEQUENCE [LARGE SCALE GENOMIC DNA]</scope>
    <source>
        <strain evidence="3">CCFEE 5527</strain>
    </source>
</reference>
<comment type="caution">
    <text evidence="2">The sequence shown here is derived from an EMBL/GenBank/DDBJ whole genome shotgun (WGS) entry which is preliminary data.</text>
</comment>
<dbReference type="STRING" id="1507870.A0A1V8SH82"/>
<feature type="coiled-coil region" evidence="1">
    <location>
        <begin position="241"/>
        <end position="268"/>
    </location>
</feature>
<evidence type="ECO:0000256" key="1">
    <source>
        <dbReference type="SAM" id="Coils"/>
    </source>
</evidence>
<proteinExistence type="predicted"/>
<dbReference type="EMBL" id="NAJO01000047">
    <property type="protein sequence ID" value="OQN98191.1"/>
    <property type="molecule type" value="Genomic_DNA"/>
</dbReference>
<sequence length="487" mass="54538">MVFFKDEVMIRSMRAMFVRLFYNYDHPSSGEVEPDTVDPQEDLDPRDNIATTLHKVFKQHAECRTKEATRSFSSTSTSVGDPAMLKKLTDWADMFKQAELLRMSPGSKYVIVAVPELKDMQACMRRYNSDATGDDIALWPLVSHVHAHIDNPLGREGITVLNAPGDGDIRLRAQHARPHIVQASHVLAVASVARAEQDHLLNGVRGMRDKGEGNVVVALTRIDEISSATTLDIPEDALNELKALENMKKRFKGEFDDLEERCQQLGSAEEEAGDAAASKELSALTKQKNAAHKIFRKARLAETQLRVFLRPEVVAADLVQQLKDNTGFSAAIPICAVSNKAYEVHREGFKANVVPPLDIEQTGIPQLHRPLYNLTIIPTKLREWSHLETTGIRGLKDEVRFYANPANSESLTVFRGLPEAPIESCQGLVLAFENDLLQELHTSLIVNMSNERDPWNQHAEKMCDTWASNNQGGPFLRILQRHGLRKN</sequence>
<dbReference type="AlphaFoldDB" id="A0A1V8SH82"/>